<name>A0A0F9BYJ5_9ZZZZ</name>
<organism evidence="7">
    <name type="scientific">marine sediment metagenome</name>
    <dbReference type="NCBI Taxonomy" id="412755"/>
    <lineage>
        <taxon>unclassified sequences</taxon>
        <taxon>metagenomes</taxon>
        <taxon>ecological metagenomes</taxon>
    </lineage>
</organism>
<proteinExistence type="inferred from homology"/>
<dbReference type="PANTHER" id="PTHR42795">
    <property type="entry name" value="ALANINE DEHYDROGENASE"/>
    <property type="match status" value="1"/>
</dbReference>
<dbReference type="Pfam" id="PF01262">
    <property type="entry name" value="AlaDh_PNT_C"/>
    <property type="match status" value="1"/>
</dbReference>
<dbReference type="GO" id="GO:0005886">
    <property type="term" value="C:plasma membrane"/>
    <property type="evidence" value="ECO:0007669"/>
    <property type="project" value="TreeGrafter"/>
</dbReference>
<dbReference type="FunFam" id="3.40.50.720:FF:000049">
    <property type="entry name" value="Alanine dehydrogenase"/>
    <property type="match status" value="1"/>
</dbReference>
<dbReference type="GO" id="GO:0000286">
    <property type="term" value="F:alanine dehydrogenase activity"/>
    <property type="evidence" value="ECO:0007669"/>
    <property type="project" value="UniProtKB-EC"/>
</dbReference>
<dbReference type="SUPFAM" id="SSF52283">
    <property type="entry name" value="Formate/glycerate dehydrogenase catalytic domain-like"/>
    <property type="match status" value="1"/>
</dbReference>
<evidence type="ECO:0000256" key="4">
    <source>
        <dbReference type="ARBA" id="ARBA00023027"/>
    </source>
</evidence>
<comment type="similarity">
    <text evidence="1">Belongs to the AlaDH/PNT family.</text>
</comment>
<dbReference type="GO" id="GO:0042853">
    <property type="term" value="P:L-alanine catabolic process"/>
    <property type="evidence" value="ECO:0007669"/>
    <property type="project" value="InterPro"/>
</dbReference>
<evidence type="ECO:0000259" key="6">
    <source>
        <dbReference type="SMART" id="SM01003"/>
    </source>
</evidence>
<dbReference type="SMART" id="SM01002">
    <property type="entry name" value="AlaDh_PNT_C"/>
    <property type="match status" value="1"/>
</dbReference>
<dbReference type="InterPro" id="IPR036291">
    <property type="entry name" value="NAD(P)-bd_dom_sf"/>
</dbReference>
<dbReference type="InterPro" id="IPR008141">
    <property type="entry name" value="Ala_DH"/>
</dbReference>
<dbReference type="PANTHER" id="PTHR42795:SF1">
    <property type="entry name" value="ALANINE DEHYDROGENASE"/>
    <property type="match status" value="1"/>
</dbReference>
<evidence type="ECO:0000259" key="5">
    <source>
        <dbReference type="SMART" id="SM01002"/>
    </source>
</evidence>
<dbReference type="EMBL" id="LAZR01046923">
    <property type="protein sequence ID" value="KKK95409.1"/>
    <property type="molecule type" value="Genomic_DNA"/>
</dbReference>
<protein>
    <recommendedName>
        <fullName evidence="2">alanine dehydrogenase</fullName>
        <ecNumber evidence="2">1.4.1.1</ecNumber>
    </recommendedName>
</protein>
<evidence type="ECO:0000256" key="3">
    <source>
        <dbReference type="ARBA" id="ARBA00023002"/>
    </source>
</evidence>
<dbReference type="Pfam" id="PF05222">
    <property type="entry name" value="AlaDh_PNT_N"/>
    <property type="match status" value="1"/>
</dbReference>
<feature type="domain" description="Alanine dehydrogenase/pyridine nucleotide transhydrogenase NAD(H)-binding" evidence="5">
    <location>
        <begin position="147"/>
        <end position="296"/>
    </location>
</feature>
<accession>A0A0F9BYJ5</accession>
<evidence type="ECO:0000313" key="7">
    <source>
        <dbReference type="EMBL" id="KKK95409.1"/>
    </source>
</evidence>
<dbReference type="CDD" id="cd05305">
    <property type="entry name" value="L-AlaDH"/>
    <property type="match status" value="1"/>
</dbReference>
<reference evidence="7" key="1">
    <citation type="journal article" date="2015" name="Nature">
        <title>Complex archaea that bridge the gap between prokaryotes and eukaryotes.</title>
        <authorList>
            <person name="Spang A."/>
            <person name="Saw J.H."/>
            <person name="Jorgensen S.L."/>
            <person name="Zaremba-Niedzwiedzka K."/>
            <person name="Martijn J."/>
            <person name="Lind A.E."/>
            <person name="van Eijk R."/>
            <person name="Schleper C."/>
            <person name="Guy L."/>
            <person name="Ettema T.J."/>
        </authorList>
    </citation>
    <scope>NUCLEOTIDE SEQUENCE</scope>
</reference>
<comment type="caution">
    <text evidence="7">The sequence shown here is derived from an EMBL/GenBank/DDBJ whole genome shotgun (WGS) entry which is preliminary data.</text>
</comment>
<keyword evidence="4" id="KW-0520">NAD</keyword>
<keyword evidence="3" id="KW-0560">Oxidoreductase</keyword>
<dbReference type="InterPro" id="IPR007698">
    <property type="entry name" value="AlaDH/PNT_NAD(H)-bd"/>
</dbReference>
<sequence length="366" mass="39125">MVIGVPKEIKTHEYRVAMTPPGVKTLVKDGHRVLCEPSLGEGSGFTDQEYEDAGAALVEREELFGDADLIVKVKEPLPEEFGLFREGQTVFTYLHLAPNRPLVDMLLNKKIAGFAYETLKHKGGLALLTPMSEIAGRMSTLMAAFYLQRPLGGVGVLPPGVAGVPPANIVILGAGVVGANAARIAMDLGMHVTVLNRGVEKLHELEQMYSGRILNTLPATEDNIRGSLLEADAAIGAVLVPGGKAPVLVDRKLVSDMKKGSVIVDVAIDQGGCFETSRPTTHDDPVYMEEGSLHYCVTNMPGAYPRTSTLALTNVTLSYIRSLARLGAEKAAREDRELGSALNTFGGEITHKGLADSIGLPFKKIS</sequence>
<dbReference type="InterPro" id="IPR007886">
    <property type="entry name" value="AlaDH/PNT_N"/>
</dbReference>
<dbReference type="Gene3D" id="3.40.50.720">
    <property type="entry name" value="NAD(P)-binding Rossmann-like Domain"/>
    <property type="match status" value="2"/>
</dbReference>
<dbReference type="EC" id="1.4.1.1" evidence="2"/>
<dbReference type="NCBIfam" id="TIGR00518">
    <property type="entry name" value="alaDH"/>
    <property type="match status" value="1"/>
</dbReference>
<dbReference type="SUPFAM" id="SSF51735">
    <property type="entry name" value="NAD(P)-binding Rossmann-fold domains"/>
    <property type="match status" value="1"/>
</dbReference>
<dbReference type="AlphaFoldDB" id="A0A0F9BYJ5"/>
<evidence type="ECO:0000256" key="2">
    <source>
        <dbReference type="ARBA" id="ARBA00012897"/>
    </source>
</evidence>
<dbReference type="SMART" id="SM01003">
    <property type="entry name" value="AlaDh_PNT_N"/>
    <property type="match status" value="1"/>
</dbReference>
<dbReference type="PIRSF" id="PIRSF000183">
    <property type="entry name" value="Alanine_dh"/>
    <property type="match status" value="1"/>
</dbReference>
<feature type="domain" description="Alanine dehydrogenase/pyridine nucleotide transhydrogenase N-terminal" evidence="6">
    <location>
        <begin position="4"/>
        <end position="135"/>
    </location>
</feature>
<evidence type="ECO:0000256" key="1">
    <source>
        <dbReference type="ARBA" id="ARBA00005689"/>
    </source>
</evidence>
<gene>
    <name evidence="7" type="ORF">LCGC14_2673090</name>
</gene>